<gene>
    <name evidence="2" type="ORF">NCGR_LOCUS63239</name>
</gene>
<dbReference type="InterPro" id="IPR012677">
    <property type="entry name" value="Nucleotide-bd_a/b_plait_sf"/>
</dbReference>
<dbReference type="OrthoDB" id="1928326at2759"/>
<accession>A0A811SC19</accession>
<dbReference type="Gene3D" id="3.30.70.330">
    <property type="match status" value="1"/>
</dbReference>
<dbReference type="Pfam" id="PF00076">
    <property type="entry name" value="RRM_1"/>
    <property type="match status" value="1"/>
</dbReference>
<name>A0A811SC19_9POAL</name>
<dbReference type="EMBL" id="CAJGYO010000019">
    <property type="protein sequence ID" value="CAD6339141.1"/>
    <property type="molecule type" value="Genomic_DNA"/>
</dbReference>
<evidence type="ECO:0000313" key="3">
    <source>
        <dbReference type="Proteomes" id="UP000604825"/>
    </source>
</evidence>
<organism evidence="2 3">
    <name type="scientific">Miscanthus lutarioriparius</name>
    <dbReference type="NCBI Taxonomy" id="422564"/>
    <lineage>
        <taxon>Eukaryota</taxon>
        <taxon>Viridiplantae</taxon>
        <taxon>Streptophyta</taxon>
        <taxon>Embryophyta</taxon>
        <taxon>Tracheophyta</taxon>
        <taxon>Spermatophyta</taxon>
        <taxon>Magnoliopsida</taxon>
        <taxon>Liliopsida</taxon>
        <taxon>Poales</taxon>
        <taxon>Poaceae</taxon>
        <taxon>PACMAD clade</taxon>
        <taxon>Panicoideae</taxon>
        <taxon>Andropogonodae</taxon>
        <taxon>Andropogoneae</taxon>
        <taxon>Saccharinae</taxon>
        <taxon>Miscanthus</taxon>
    </lineage>
</organism>
<feature type="domain" description="RRM" evidence="1">
    <location>
        <begin position="37"/>
        <end position="73"/>
    </location>
</feature>
<dbReference type="SUPFAM" id="SSF54928">
    <property type="entry name" value="RNA-binding domain, RBD"/>
    <property type="match status" value="1"/>
</dbReference>
<evidence type="ECO:0000259" key="1">
    <source>
        <dbReference type="Pfam" id="PF00076"/>
    </source>
</evidence>
<dbReference type="InterPro" id="IPR000504">
    <property type="entry name" value="RRM_dom"/>
</dbReference>
<dbReference type="InterPro" id="IPR035979">
    <property type="entry name" value="RBD_domain_sf"/>
</dbReference>
<proteinExistence type="predicted"/>
<dbReference type="GO" id="GO:0003723">
    <property type="term" value="F:RNA binding"/>
    <property type="evidence" value="ECO:0007669"/>
    <property type="project" value="InterPro"/>
</dbReference>
<keyword evidence="3" id="KW-1185">Reference proteome</keyword>
<reference evidence="2" key="1">
    <citation type="submission" date="2020-10" db="EMBL/GenBank/DDBJ databases">
        <authorList>
            <person name="Han B."/>
            <person name="Lu T."/>
            <person name="Zhao Q."/>
            <person name="Huang X."/>
            <person name="Zhao Y."/>
        </authorList>
    </citation>
    <scope>NUCLEOTIDE SEQUENCE</scope>
</reference>
<evidence type="ECO:0000313" key="2">
    <source>
        <dbReference type="EMBL" id="CAD6339141.1"/>
    </source>
</evidence>
<protein>
    <recommendedName>
        <fullName evidence="1">RRM domain-containing protein</fullName>
    </recommendedName>
</protein>
<dbReference type="AlphaFoldDB" id="A0A811SC19"/>
<comment type="caution">
    <text evidence="2">The sequence shown here is derived from an EMBL/GenBank/DDBJ whole genome shotgun (WGS) entry which is preliminary data.</text>
</comment>
<dbReference type="Proteomes" id="UP000604825">
    <property type="component" value="Unassembled WGS sequence"/>
</dbReference>
<sequence>MASPSTTPRSTTLAAVVPVAEGTPAAVLPPLGSIASLYVGDLAEIVDETQLHAVFSQVAPLASVRVCRDIVSGVSLG</sequence>